<name>A0AAW1I815_SAPOF</name>
<dbReference type="AlphaFoldDB" id="A0AAW1I815"/>
<dbReference type="PROSITE" id="PS50157">
    <property type="entry name" value="ZINC_FINGER_C2H2_2"/>
    <property type="match status" value="1"/>
</dbReference>
<organism evidence="10 11">
    <name type="scientific">Saponaria officinalis</name>
    <name type="common">Common soapwort</name>
    <name type="synonym">Lychnis saponaria</name>
    <dbReference type="NCBI Taxonomy" id="3572"/>
    <lineage>
        <taxon>Eukaryota</taxon>
        <taxon>Viridiplantae</taxon>
        <taxon>Streptophyta</taxon>
        <taxon>Embryophyta</taxon>
        <taxon>Tracheophyta</taxon>
        <taxon>Spermatophyta</taxon>
        <taxon>Magnoliopsida</taxon>
        <taxon>eudicotyledons</taxon>
        <taxon>Gunneridae</taxon>
        <taxon>Pentapetalae</taxon>
        <taxon>Caryophyllales</taxon>
        <taxon>Caryophyllaceae</taxon>
        <taxon>Caryophylleae</taxon>
        <taxon>Saponaria</taxon>
    </lineage>
</organism>
<dbReference type="PANTHER" id="PTHR45801:SF111">
    <property type="entry name" value="C2H2 AND C2HC ZINC FINGERS SUPERFAMILY PROTEIN"/>
    <property type="match status" value="1"/>
</dbReference>
<keyword evidence="2" id="KW-0479">Metal-binding</keyword>
<keyword evidence="11" id="KW-1185">Reference proteome</keyword>
<keyword evidence="6" id="KW-0804">Transcription</keyword>
<evidence type="ECO:0000256" key="3">
    <source>
        <dbReference type="ARBA" id="ARBA00022771"/>
    </source>
</evidence>
<evidence type="ECO:0000256" key="1">
    <source>
        <dbReference type="ARBA" id="ARBA00004123"/>
    </source>
</evidence>
<feature type="domain" description="C2H2-type" evidence="9">
    <location>
        <begin position="29"/>
        <end position="56"/>
    </location>
</feature>
<dbReference type="InterPro" id="IPR052426">
    <property type="entry name" value="Plant_dev_regulator"/>
</dbReference>
<dbReference type="PANTHER" id="PTHR45801">
    <property type="entry name" value="OS07G0101800 PROTEIN"/>
    <property type="match status" value="1"/>
</dbReference>
<keyword evidence="7" id="KW-0539">Nucleus</keyword>
<accession>A0AAW1I815</accession>
<comment type="caution">
    <text evidence="10">The sequence shown here is derived from an EMBL/GenBank/DDBJ whole genome shotgun (WGS) entry which is preliminary data.</text>
</comment>
<evidence type="ECO:0000256" key="5">
    <source>
        <dbReference type="ARBA" id="ARBA00023015"/>
    </source>
</evidence>
<evidence type="ECO:0000256" key="8">
    <source>
        <dbReference type="PROSITE-ProRule" id="PRU00042"/>
    </source>
</evidence>
<dbReference type="GO" id="GO:0008270">
    <property type="term" value="F:zinc ion binding"/>
    <property type="evidence" value="ECO:0007669"/>
    <property type="project" value="UniProtKB-KW"/>
</dbReference>
<protein>
    <recommendedName>
        <fullName evidence="9">C2H2-type domain-containing protein</fullName>
    </recommendedName>
</protein>
<keyword evidence="4" id="KW-0862">Zinc</keyword>
<gene>
    <name evidence="10" type="ORF">RND81_10G242500</name>
</gene>
<evidence type="ECO:0000256" key="6">
    <source>
        <dbReference type="ARBA" id="ARBA00023163"/>
    </source>
</evidence>
<dbReference type="SUPFAM" id="SSF57667">
    <property type="entry name" value="beta-beta-alpha zinc fingers"/>
    <property type="match status" value="1"/>
</dbReference>
<dbReference type="EMBL" id="JBDFQZ010000010">
    <property type="protein sequence ID" value="KAK9684919.1"/>
    <property type="molecule type" value="Genomic_DNA"/>
</dbReference>
<dbReference type="GO" id="GO:0005634">
    <property type="term" value="C:nucleus"/>
    <property type="evidence" value="ECO:0007669"/>
    <property type="project" value="UniProtKB-SubCell"/>
</dbReference>
<evidence type="ECO:0000313" key="11">
    <source>
        <dbReference type="Proteomes" id="UP001443914"/>
    </source>
</evidence>
<keyword evidence="3 8" id="KW-0863">Zinc-finger</keyword>
<evidence type="ECO:0000256" key="2">
    <source>
        <dbReference type="ARBA" id="ARBA00022723"/>
    </source>
</evidence>
<proteinExistence type="predicted"/>
<evidence type="ECO:0000256" key="7">
    <source>
        <dbReference type="ARBA" id="ARBA00023242"/>
    </source>
</evidence>
<dbReference type="PROSITE" id="PS00028">
    <property type="entry name" value="ZINC_FINGER_C2H2_1"/>
    <property type="match status" value="1"/>
</dbReference>
<reference evidence="10" key="1">
    <citation type="submission" date="2024-03" db="EMBL/GenBank/DDBJ databases">
        <title>WGS assembly of Saponaria officinalis var. Norfolk2.</title>
        <authorList>
            <person name="Jenkins J."/>
            <person name="Shu S."/>
            <person name="Grimwood J."/>
            <person name="Barry K."/>
            <person name="Goodstein D."/>
            <person name="Schmutz J."/>
            <person name="Leebens-Mack J."/>
            <person name="Osbourn A."/>
        </authorList>
    </citation>
    <scope>NUCLEOTIDE SEQUENCE [LARGE SCALE GENOMIC DNA]</scope>
    <source>
        <strain evidence="10">JIC</strain>
    </source>
</reference>
<dbReference type="InterPro" id="IPR013087">
    <property type="entry name" value="Znf_C2H2_type"/>
</dbReference>
<keyword evidence="5" id="KW-0805">Transcription regulation</keyword>
<evidence type="ECO:0000259" key="9">
    <source>
        <dbReference type="PROSITE" id="PS50157"/>
    </source>
</evidence>
<sequence>MSFNIQELDHHLLQNRAVVDVENQGIRSYDCVFCRRGFTTAQALGGHMNIHRKDRASTTMNKPINNSTVDKSKEMLLEDDNNNDNDNDQVNTTTKLFFSPKSYLSYDQCHSNGGKSGFEGRSSLLSRVQDHGHGHGHHEEEVDLELRLGHYPW</sequence>
<evidence type="ECO:0000256" key="4">
    <source>
        <dbReference type="ARBA" id="ARBA00022833"/>
    </source>
</evidence>
<dbReference type="Gene3D" id="3.30.160.60">
    <property type="entry name" value="Classic Zinc Finger"/>
    <property type="match status" value="1"/>
</dbReference>
<evidence type="ECO:0000313" key="10">
    <source>
        <dbReference type="EMBL" id="KAK9684919.1"/>
    </source>
</evidence>
<dbReference type="InterPro" id="IPR036236">
    <property type="entry name" value="Znf_C2H2_sf"/>
</dbReference>
<dbReference type="Proteomes" id="UP001443914">
    <property type="component" value="Unassembled WGS sequence"/>
</dbReference>
<comment type="subcellular location">
    <subcellularLocation>
        <location evidence="1">Nucleus</location>
    </subcellularLocation>
</comment>